<dbReference type="GO" id="GO:0003677">
    <property type="term" value="F:DNA binding"/>
    <property type="evidence" value="ECO:0007669"/>
    <property type="project" value="UniProtKB-KW"/>
</dbReference>
<gene>
    <name evidence="1" type="ORF">NCTC13098_06992</name>
</gene>
<keyword evidence="1" id="KW-0238">DNA-binding</keyword>
<protein>
    <submittedName>
        <fullName evidence="1">DNA-binding transcriptional regulator MetR</fullName>
    </submittedName>
</protein>
<dbReference type="Proteomes" id="UP000274346">
    <property type="component" value="Chromosome"/>
</dbReference>
<dbReference type="KEGG" id="rtg:NCTC13098_06992"/>
<dbReference type="PROSITE" id="PS51257">
    <property type="entry name" value="PROKAR_LIPOPROTEIN"/>
    <property type="match status" value="1"/>
</dbReference>
<reference evidence="1 2" key="1">
    <citation type="submission" date="2018-12" db="EMBL/GenBank/DDBJ databases">
        <authorList>
            <consortium name="Pathogen Informatics"/>
        </authorList>
    </citation>
    <scope>NUCLEOTIDE SEQUENCE [LARGE SCALE GENOMIC DNA]</scope>
    <source>
        <strain evidence="1 2">NCTC13098</strain>
    </source>
</reference>
<accession>A0A3P8M656</accession>
<organism evidence="1 2">
    <name type="scientific">Raoultella terrigena</name>
    <name type="common">Klebsiella terrigena</name>
    <dbReference type="NCBI Taxonomy" id="577"/>
    <lineage>
        <taxon>Bacteria</taxon>
        <taxon>Pseudomonadati</taxon>
        <taxon>Pseudomonadota</taxon>
        <taxon>Gammaproteobacteria</taxon>
        <taxon>Enterobacterales</taxon>
        <taxon>Enterobacteriaceae</taxon>
        <taxon>Klebsiella/Raoultella group</taxon>
        <taxon>Raoultella</taxon>
    </lineage>
</organism>
<sequence>MIEIKHLKTLLALRNSGSLAGAAAACTRPNPPCPTSSAIWNSALASVCLCVKVSLCASPRRGRFCCSWHTRCCRKSPAPWQDCNEPQQTRLRIAIECHSAFSG</sequence>
<proteinExistence type="predicted"/>
<evidence type="ECO:0000313" key="2">
    <source>
        <dbReference type="Proteomes" id="UP000274346"/>
    </source>
</evidence>
<dbReference type="AlphaFoldDB" id="A0A3P8M656"/>
<name>A0A3P8M656_RAOTE</name>
<dbReference type="EMBL" id="LR131271">
    <property type="protein sequence ID" value="VDR30533.1"/>
    <property type="molecule type" value="Genomic_DNA"/>
</dbReference>
<evidence type="ECO:0000313" key="1">
    <source>
        <dbReference type="EMBL" id="VDR30533.1"/>
    </source>
</evidence>